<dbReference type="EMBL" id="AODH01000047">
    <property type="protein sequence ID" value="EUJ36299.1"/>
    <property type="molecule type" value="Genomic_DNA"/>
</dbReference>
<comment type="function">
    <text evidence="1">May bind long-chain fatty acids, such as palmitate, and may play a role in lipid transport or fatty acid metabolism.</text>
</comment>
<dbReference type="InterPro" id="IPR003797">
    <property type="entry name" value="DegV"/>
</dbReference>
<dbReference type="NCBIfam" id="TIGR00762">
    <property type="entry name" value="DegV"/>
    <property type="match status" value="1"/>
</dbReference>
<dbReference type="PROSITE" id="PS51482">
    <property type="entry name" value="DEGV"/>
    <property type="match status" value="1"/>
</dbReference>
<dbReference type="RefSeq" id="WP_035315364.1">
    <property type="nucleotide sequence ID" value="NZ_AODH01000047.1"/>
</dbReference>
<reference evidence="3 4" key="1">
    <citation type="submission" date="2012-12" db="EMBL/GenBank/DDBJ databases">
        <title>Novel taxa of Listeriaceae from agricultural environments in the United States.</title>
        <authorList>
            <person name="den Bakker H.C."/>
            <person name="Allred A."/>
            <person name="Warchocki S."/>
            <person name="Wright E.M."/>
            <person name="Burrell A."/>
            <person name="Nightingale K.K."/>
            <person name="Kephart D."/>
            <person name="Wiedmann M."/>
        </authorList>
    </citation>
    <scope>NUCLEOTIDE SEQUENCE [LARGE SCALE GENOMIC DNA]</scope>
    <source>
        <strain evidence="3 4">FSL F6-1037</strain>
    </source>
</reference>
<proteinExistence type="predicted"/>
<organism evidence="3 4">
    <name type="scientific">Brochothrix campestris FSL F6-1037</name>
    <dbReference type="NCBI Taxonomy" id="1265861"/>
    <lineage>
        <taxon>Bacteria</taxon>
        <taxon>Bacillati</taxon>
        <taxon>Bacillota</taxon>
        <taxon>Bacilli</taxon>
        <taxon>Bacillales</taxon>
        <taxon>Listeriaceae</taxon>
        <taxon>Brochothrix</taxon>
    </lineage>
</organism>
<dbReference type="Gene3D" id="3.40.50.10170">
    <property type="match status" value="1"/>
</dbReference>
<dbReference type="Proteomes" id="UP000019243">
    <property type="component" value="Unassembled WGS sequence"/>
</dbReference>
<dbReference type="OrthoDB" id="5429275at2"/>
<dbReference type="SUPFAM" id="SSF82549">
    <property type="entry name" value="DAK1/DegV-like"/>
    <property type="match status" value="1"/>
</dbReference>
<dbReference type="PATRIC" id="fig|1265861.3.peg.2126"/>
<evidence type="ECO:0000256" key="2">
    <source>
        <dbReference type="ARBA" id="ARBA00023121"/>
    </source>
</evidence>
<accession>W7CAD0</accession>
<name>W7CAD0_9LIST</name>
<dbReference type="STRING" id="1265861.BCAMP_10820"/>
<sequence>MPNIKIVTDSTAGLSEDEIKKFNITVLPLTVRLNDEAWLPTNEADYAKFIKTMEASKVLPQTSQPAIGTMVETFEQLTADGSEVIAISLTKNLSGTVDTFRQAAEMVDGDITVIDSQFIARGLAFQVLEAAELAQQGATKEAIINRITFIGEHTRLFIVVLNLDNLAKGGRIGKMTSAIGHLLSIKLIAELTEDGLEAKAKVRSEKQIHKFFENHFKEVPAAVKYCDMMHAMNEELSVAVSKTIQSIKPQIKAIPQYFADPIIASHAGAGAFAVMYCTE</sequence>
<dbReference type="InterPro" id="IPR050270">
    <property type="entry name" value="DegV_domain_contain"/>
</dbReference>
<gene>
    <name evidence="3" type="ORF">BCAMP_10820</name>
</gene>
<dbReference type="PANTHER" id="PTHR33434:SF8">
    <property type="entry name" value="DEGV DOMAIN-CONTAINING PROTEIN SPR1019"/>
    <property type="match status" value="1"/>
</dbReference>
<evidence type="ECO:0000313" key="4">
    <source>
        <dbReference type="Proteomes" id="UP000019243"/>
    </source>
</evidence>
<protein>
    <submittedName>
        <fullName evidence="3">DegV family protein</fullName>
    </submittedName>
</protein>
<comment type="caution">
    <text evidence="3">The sequence shown here is derived from an EMBL/GenBank/DDBJ whole genome shotgun (WGS) entry which is preliminary data.</text>
</comment>
<evidence type="ECO:0000313" key="3">
    <source>
        <dbReference type="EMBL" id="EUJ36299.1"/>
    </source>
</evidence>
<dbReference type="PANTHER" id="PTHR33434">
    <property type="entry name" value="DEGV DOMAIN-CONTAINING PROTEIN DR_1986-RELATED"/>
    <property type="match status" value="1"/>
</dbReference>
<dbReference type="Gene3D" id="3.30.1180.10">
    <property type="match status" value="1"/>
</dbReference>
<dbReference type="GO" id="GO:0008289">
    <property type="term" value="F:lipid binding"/>
    <property type="evidence" value="ECO:0007669"/>
    <property type="project" value="UniProtKB-KW"/>
</dbReference>
<keyword evidence="2" id="KW-0446">Lipid-binding</keyword>
<dbReference type="InterPro" id="IPR043168">
    <property type="entry name" value="DegV_C"/>
</dbReference>
<dbReference type="Pfam" id="PF02645">
    <property type="entry name" value="DegV"/>
    <property type="match status" value="1"/>
</dbReference>
<dbReference type="AlphaFoldDB" id="W7CAD0"/>
<keyword evidence="4" id="KW-1185">Reference proteome</keyword>
<evidence type="ECO:0000256" key="1">
    <source>
        <dbReference type="ARBA" id="ARBA00003238"/>
    </source>
</evidence>